<organism evidence="4 5">
    <name type="scientific">Ideonella aquatica</name>
    <dbReference type="NCBI Taxonomy" id="2824119"/>
    <lineage>
        <taxon>Bacteria</taxon>
        <taxon>Pseudomonadati</taxon>
        <taxon>Pseudomonadota</taxon>
        <taxon>Betaproteobacteria</taxon>
        <taxon>Burkholderiales</taxon>
        <taxon>Sphaerotilaceae</taxon>
        <taxon>Ideonella</taxon>
    </lineage>
</organism>
<evidence type="ECO:0000259" key="3">
    <source>
        <dbReference type="PROSITE" id="PS51186"/>
    </source>
</evidence>
<dbReference type="PANTHER" id="PTHR10545">
    <property type="entry name" value="DIAMINE N-ACETYLTRANSFERASE"/>
    <property type="match status" value="1"/>
</dbReference>
<evidence type="ECO:0000313" key="5">
    <source>
        <dbReference type="Proteomes" id="UP000678374"/>
    </source>
</evidence>
<name>A0A940YJN7_9BURK</name>
<evidence type="ECO:0000256" key="1">
    <source>
        <dbReference type="ARBA" id="ARBA00022679"/>
    </source>
</evidence>
<dbReference type="SUPFAM" id="SSF55729">
    <property type="entry name" value="Acyl-CoA N-acyltransferases (Nat)"/>
    <property type="match status" value="1"/>
</dbReference>
<dbReference type="GO" id="GO:0008080">
    <property type="term" value="F:N-acetyltransferase activity"/>
    <property type="evidence" value="ECO:0007669"/>
    <property type="project" value="TreeGrafter"/>
</dbReference>
<dbReference type="InterPro" id="IPR016181">
    <property type="entry name" value="Acyl_CoA_acyltransferase"/>
</dbReference>
<keyword evidence="1" id="KW-0808">Transferase</keyword>
<protein>
    <submittedName>
        <fullName evidence="4">GNAT family N-acetyltransferase</fullName>
    </submittedName>
</protein>
<sequence>MRLHEPLTVIEYRDLAFEVWLAMWLDYIGPANADLPPAVHRYTYQRIHDASTSLQGFVVATDRPIGFVHYYFHPSSYNLTEACTIEDLYVAPTHRGQGVGRWLIERVASIAAAQGAPALHWKTDASNTAAIALYRTLARQAQVLAFRKPL</sequence>
<dbReference type="InterPro" id="IPR000182">
    <property type="entry name" value="GNAT_dom"/>
</dbReference>
<dbReference type="EMBL" id="JAGQDE010000003">
    <property type="protein sequence ID" value="MBQ0958282.1"/>
    <property type="molecule type" value="Genomic_DNA"/>
</dbReference>
<feature type="domain" description="N-acetyltransferase" evidence="3">
    <location>
        <begin position="10"/>
        <end position="150"/>
    </location>
</feature>
<accession>A0A940YJN7</accession>
<dbReference type="PANTHER" id="PTHR10545:SF42">
    <property type="entry name" value="ACETYLTRANSFERASE"/>
    <property type="match status" value="1"/>
</dbReference>
<dbReference type="Proteomes" id="UP000678374">
    <property type="component" value="Unassembled WGS sequence"/>
</dbReference>
<keyword evidence="2" id="KW-0012">Acyltransferase</keyword>
<evidence type="ECO:0000256" key="2">
    <source>
        <dbReference type="ARBA" id="ARBA00023315"/>
    </source>
</evidence>
<dbReference type="InterPro" id="IPR051016">
    <property type="entry name" value="Diverse_Substrate_AcTransf"/>
</dbReference>
<dbReference type="PROSITE" id="PS51186">
    <property type="entry name" value="GNAT"/>
    <property type="match status" value="1"/>
</dbReference>
<reference evidence="4" key="1">
    <citation type="submission" date="2021-04" db="EMBL/GenBank/DDBJ databases">
        <title>The genome sequence of Ideonella sp. 4Y11.</title>
        <authorList>
            <person name="Liu Y."/>
        </authorList>
    </citation>
    <scope>NUCLEOTIDE SEQUENCE</scope>
    <source>
        <strain evidence="4">4Y11</strain>
    </source>
</reference>
<evidence type="ECO:0000313" key="4">
    <source>
        <dbReference type="EMBL" id="MBQ0958282.1"/>
    </source>
</evidence>
<dbReference type="Pfam" id="PF00583">
    <property type="entry name" value="Acetyltransf_1"/>
    <property type="match status" value="1"/>
</dbReference>
<dbReference type="AlphaFoldDB" id="A0A940YJN7"/>
<dbReference type="Gene3D" id="3.40.630.30">
    <property type="match status" value="1"/>
</dbReference>
<comment type="caution">
    <text evidence="4">The sequence shown here is derived from an EMBL/GenBank/DDBJ whole genome shotgun (WGS) entry which is preliminary data.</text>
</comment>
<dbReference type="RefSeq" id="WP_210800797.1">
    <property type="nucleotide sequence ID" value="NZ_JAGQDE010000003.1"/>
</dbReference>
<proteinExistence type="predicted"/>
<gene>
    <name evidence="4" type="ORF">KAK06_04875</name>
</gene>
<dbReference type="CDD" id="cd04301">
    <property type="entry name" value="NAT_SF"/>
    <property type="match status" value="1"/>
</dbReference>
<keyword evidence="5" id="KW-1185">Reference proteome</keyword>